<dbReference type="AlphaFoldDB" id="A0A0H3N4V1"/>
<dbReference type="Pfam" id="PF00496">
    <property type="entry name" value="SBP_bac_5"/>
    <property type="match status" value="1"/>
</dbReference>
<dbReference type="Proteomes" id="UP000002068">
    <property type="component" value="Chromosome"/>
</dbReference>
<feature type="chain" id="PRO_5002616153" evidence="1">
    <location>
        <begin position="36"/>
        <end position="531"/>
    </location>
</feature>
<dbReference type="InterPro" id="IPR030678">
    <property type="entry name" value="Peptide/Ni-bd"/>
</dbReference>
<dbReference type="HOGENOM" id="CLU_017028_8_4_9"/>
<dbReference type="PANTHER" id="PTHR30290:SF59">
    <property type="entry name" value="OLIGOPEPTIDE ABC TRANSPORTER,SUBSTRATE-BINDING PROTEIN"/>
    <property type="match status" value="1"/>
</dbReference>
<dbReference type="PANTHER" id="PTHR30290">
    <property type="entry name" value="PERIPLASMIC BINDING COMPONENT OF ABC TRANSPORTER"/>
    <property type="match status" value="1"/>
</dbReference>
<keyword evidence="1" id="KW-0732">Signal</keyword>
<dbReference type="GO" id="GO:0042597">
    <property type="term" value="C:periplasmic space"/>
    <property type="evidence" value="ECO:0007669"/>
    <property type="project" value="UniProtKB-ARBA"/>
</dbReference>
<dbReference type="InterPro" id="IPR039424">
    <property type="entry name" value="SBP_5"/>
</dbReference>
<reference evidence="3 4" key="1">
    <citation type="journal article" date="2009" name="Genome Biol.">
        <title>Comparative genome and phenotypic analysis of Clostridium difficile 027 strains provides insight into the evolution of a hypervirulent bacterium.</title>
        <authorList>
            <person name="Stabler R.A."/>
            <person name="He M."/>
            <person name="Dawson L."/>
            <person name="Martin M."/>
            <person name="Valiente E."/>
            <person name="Corton C."/>
            <person name="Lawley T.D."/>
            <person name="Sebaihia M."/>
            <person name="Quail M.A."/>
            <person name="Rose G."/>
            <person name="Gerding D.N."/>
            <person name="Gibert M."/>
            <person name="Popoff M.R."/>
            <person name="Parkhill J."/>
            <person name="Dougan G."/>
            <person name="Wren B.W."/>
        </authorList>
    </citation>
    <scope>NUCLEOTIDE SEQUENCE [LARGE SCALE GENOMIC DNA]</scope>
    <source>
        <strain evidence="3 4">CD196</strain>
    </source>
</reference>
<dbReference type="EMBL" id="FN538970">
    <property type="protein sequence ID" value="CBA64817.1"/>
    <property type="molecule type" value="Genomic_DNA"/>
</dbReference>
<protein>
    <submittedName>
        <fullName evidence="3">Oligopeptide ABC transporter, substrate-binding protein</fullName>
    </submittedName>
</protein>
<dbReference type="PIRSF" id="PIRSF002741">
    <property type="entry name" value="MppA"/>
    <property type="match status" value="1"/>
</dbReference>
<accession>A0A0H3N4V1</accession>
<dbReference type="GO" id="GO:1904680">
    <property type="term" value="F:peptide transmembrane transporter activity"/>
    <property type="evidence" value="ECO:0007669"/>
    <property type="project" value="TreeGrafter"/>
</dbReference>
<feature type="domain" description="Solute-binding protein family 5" evidence="2">
    <location>
        <begin position="91"/>
        <end position="440"/>
    </location>
</feature>
<dbReference type="Gene3D" id="3.40.190.10">
    <property type="entry name" value="Periplasmic binding protein-like II"/>
    <property type="match status" value="1"/>
</dbReference>
<evidence type="ECO:0000313" key="4">
    <source>
        <dbReference type="Proteomes" id="UP000002068"/>
    </source>
</evidence>
<dbReference type="SUPFAM" id="SSF53850">
    <property type="entry name" value="Periplasmic binding protein-like II"/>
    <property type="match status" value="1"/>
</dbReference>
<dbReference type="Gene3D" id="3.90.76.10">
    <property type="entry name" value="Dipeptide-binding Protein, Domain 1"/>
    <property type="match status" value="1"/>
</dbReference>
<sequence length="531" mass="59729">MLNIILWRFYKNMKFKKLASLILVSSLMLTFTACASNDKDKSSGSKSGGTVVIPMASDPDIINGAFANVKEDSLASNIVYAPLYTYEKGNLVNYLAEKVDFKDSKELTIKLKSNLKWHDGKPITAEDVLFTFNTVLDEKQNSPSRQYLLVGEKPVKVEKIDDLTVKITLPTASESFLYGISKISPIPKHVFEGESNIAKSEKNNNPVGSGAFKFKEWKKGESIVFEKNADYFGGEPKADSIALKIIPNEASQEAALNNGEISLMKTSAEGYEKAKSNSNLQTYTYSEERLNYIVFNQNISNMANKEVRQALSYALNRNEMIESAYGKEGSVPAKSILVPEADFYTEEGVEGYDQDTNKAKDLLDKSGVKIDKLKIGYNTGRFGHKNYALVAQQELKKIGIEAEIVPYESKAFFNILFSNSTECDMYVNGYAWGLEPNPYRGMFETGQYCNQTKYSNAEIDALWEKGFTELNKEKRKEIYKQIQQDISKDAPIYTIDYEQNLMAAQKNLKGIKDAKPSPAILFEDWSKLYVE</sequence>
<evidence type="ECO:0000313" key="3">
    <source>
        <dbReference type="EMBL" id="CBA64817.1"/>
    </source>
</evidence>
<evidence type="ECO:0000256" key="1">
    <source>
        <dbReference type="SAM" id="SignalP"/>
    </source>
</evidence>
<evidence type="ECO:0000259" key="2">
    <source>
        <dbReference type="Pfam" id="PF00496"/>
    </source>
</evidence>
<dbReference type="GO" id="GO:0015833">
    <property type="term" value="P:peptide transport"/>
    <property type="evidence" value="ECO:0007669"/>
    <property type="project" value="TreeGrafter"/>
</dbReference>
<name>A0A0H3N4V1_CLODC</name>
<feature type="signal peptide" evidence="1">
    <location>
        <begin position="1"/>
        <end position="35"/>
    </location>
</feature>
<dbReference type="InterPro" id="IPR000914">
    <property type="entry name" value="SBP_5_dom"/>
</dbReference>
<dbReference type="GO" id="GO:0043190">
    <property type="term" value="C:ATP-binding cassette (ABC) transporter complex"/>
    <property type="evidence" value="ECO:0007669"/>
    <property type="project" value="InterPro"/>
</dbReference>
<dbReference type="CDD" id="cd00995">
    <property type="entry name" value="PBP2_NikA_DppA_OppA_like"/>
    <property type="match status" value="1"/>
</dbReference>
<dbReference type="Gene3D" id="3.10.105.10">
    <property type="entry name" value="Dipeptide-binding Protein, Domain 3"/>
    <property type="match status" value="1"/>
</dbReference>
<proteinExistence type="predicted"/>
<gene>
    <name evidence="3" type="primary">appA</name>
    <name evidence="3" type="ordered locus">CD196_2513</name>
</gene>
<organism evidence="3 4">
    <name type="scientific">Clostridioides difficile (strain CD196)</name>
    <name type="common">Peptoclostridium difficile</name>
    <dbReference type="NCBI Taxonomy" id="645462"/>
    <lineage>
        <taxon>Bacteria</taxon>
        <taxon>Bacillati</taxon>
        <taxon>Bacillota</taxon>
        <taxon>Clostridia</taxon>
        <taxon>Peptostreptococcales</taxon>
        <taxon>Peptostreptococcaceae</taxon>
        <taxon>Clostridioides</taxon>
    </lineage>
</organism>
<dbReference type="KEGG" id="cdc:CD196_2513"/>